<evidence type="ECO:0000259" key="2">
    <source>
        <dbReference type="Pfam" id="PF00561"/>
    </source>
</evidence>
<dbReference type="RefSeq" id="WP_094473510.1">
    <property type="nucleotide sequence ID" value="NZ_NOXT01000105.1"/>
</dbReference>
<dbReference type="Proteomes" id="UP000216991">
    <property type="component" value="Unassembled WGS sequence"/>
</dbReference>
<protein>
    <recommendedName>
        <fullName evidence="2">AB hydrolase-1 domain-containing protein</fullName>
    </recommendedName>
</protein>
<proteinExistence type="predicted"/>
<organism evidence="3 4">
    <name type="scientific">Sandarakinorhabdus cyanobacteriorum</name>
    <dbReference type="NCBI Taxonomy" id="1981098"/>
    <lineage>
        <taxon>Bacteria</taxon>
        <taxon>Pseudomonadati</taxon>
        <taxon>Pseudomonadota</taxon>
        <taxon>Alphaproteobacteria</taxon>
        <taxon>Sphingomonadales</taxon>
        <taxon>Sphingosinicellaceae</taxon>
        <taxon>Sandarakinorhabdus</taxon>
    </lineage>
</organism>
<sequence>MAAPDPLPGTTSAVPVQHRIAVNGIELDCLEQGDGVPLLMLHGFPDHAASWRPLAERLGPGIRQLAPDQRGYRGSSRPPGVADYGIDILVNDLVGLIDALGIERVHLCGHDWGGVLAFELAERFPARVAGLIALNAPPARIFQHLILHDAEQRAASQYINLLRSDASNGLFCEARVEALVDRFLGDAARRGRLNADDLACYRDAWTRPGVWAAMRAWYRAAPFDIPAPGAPPAMDAQASPPPLAISCPVLIIWGERDIVFVPGMPDVIAAACPDVRIVRLPDAGHVPHRDAAAECAQLIRAFVAGDGRASLEKDQHHG</sequence>
<dbReference type="Pfam" id="PF00561">
    <property type="entry name" value="Abhydrolase_1"/>
    <property type="match status" value="1"/>
</dbReference>
<evidence type="ECO:0000256" key="1">
    <source>
        <dbReference type="ARBA" id="ARBA00022801"/>
    </source>
</evidence>
<dbReference type="InterPro" id="IPR000639">
    <property type="entry name" value="Epox_hydrolase-like"/>
</dbReference>
<keyword evidence="1" id="KW-0378">Hydrolase</keyword>
<dbReference type="PANTHER" id="PTHR43329">
    <property type="entry name" value="EPOXIDE HYDROLASE"/>
    <property type="match status" value="1"/>
</dbReference>
<dbReference type="Gene3D" id="3.40.50.1820">
    <property type="entry name" value="alpha/beta hydrolase"/>
    <property type="match status" value="1"/>
</dbReference>
<dbReference type="InterPro" id="IPR000073">
    <property type="entry name" value="AB_hydrolase_1"/>
</dbReference>
<dbReference type="PRINTS" id="PR00412">
    <property type="entry name" value="EPOXHYDRLASE"/>
</dbReference>
<dbReference type="SUPFAM" id="SSF53474">
    <property type="entry name" value="alpha/beta-Hydrolases"/>
    <property type="match status" value="1"/>
</dbReference>
<dbReference type="EMBL" id="NOXT01000105">
    <property type="protein sequence ID" value="OYQ29368.1"/>
    <property type="molecule type" value="Genomic_DNA"/>
</dbReference>
<evidence type="ECO:0000313" key="4">
    <source>
        <dbReference type="Proteomes" id="UP000216991"/>
    </source>
</evidence>
<dbReference type="InterPro" id="IPR029058">
    <property type="entry name" value="AB_hydrolase_fold"/>
</dbReference>
<comment type="caution">
    <text evidence="3">The sequence shown here is derived from an EMBL/GenBank/DDBJ whole genome shotgun (WGS) entry which is preliminary data.</text>
</comment>
<dbReference type="AlphaFoldDB" id="A0A255YJJ7"/>
<dbReference type="OrthoDB" id="9804723at2"/>
<evidence type="ECO:0000313" key="3">
    <source>
        <dbReference type="EMBL" id="OYQ29368.1"/>
    </source>
</evidence>
<accession>A0A255YJJ7</accession>
<name>A0A255YJJ7_9SPHN</name>
<gene>
    <name evidence="3" type="ORF">CHU93_07660</name>
</gene>
<feature type="domain" description="AB hydrolase-1" evidence="2">
    <location>
        <begin position="37"/>
        <end position="288"/>
    </location>
</feature>
<reference evidence="3 4" key="1">
    <citation type="submission" date="2017-07" db="EMBL/GenBank/DDBJ databases">
        <title>Sandarakinorhabdus cyanobacteriorum sp. nov., a novel bacterium isolated from cyanobacterial aggregates in a eutrophic lake.</title>
        <authorList>
            <person name="Cai H."/>
        </authorList>
    </citation>
    <scope>NUCLEOTIDE SEQUENCE [LARGE SCALE GENOMIC DNA]</scope>
    <source>
        <strain evidence="3 4">TH057</strain>
    </source>
</reference>
<dbReference type="GO" id="GO:0016787">
    <property type="term" value="F:hydrolase activity"/>
    <property type="evidence" value="ECO:0007669"/>
    <property type="project" value="UniProtKB-KW"/>
</dbReference>
<keyword evidence="4" id="KW-1185">Reference proteome</keyword>